<evidence type="ECO:0000313" key="1">
    <source>
        <dbReference type="EMBL" id="KAJ9099185.1"/>
    </source>
</evidence>
<evidence type="ECO:0000313" key="2">
    <source>
        <dbReference type="Proteomes" id="UP001227268"/>
    </source>
</evidence>
<accession>A0ACC2VJC4</accession>
<gene>
    <name evidence="1" type="ORF">QFC21_004065</name>
</gene>
<comment type="caution">
    <text evidence="1">The sequence shown here is derived from an EMBL/GenBank/DDBJ whole genome shotgun (WGS) entry which is preliminary data.</text>
</comment>
<organism evidence="1 2">
    <name type="scientific">Naganishia friedmannii</name>
    <dbReference type="NCBI Taxonomy" id="89922"/>
    <lineage>
        <taxon>Eukaryota</taxon>
        <taxon>Fungi</taxon>
        <taxon>Dikarya</taxon>
        <taxon>Basidiomycota</taxon>
        <taxon>Agaricomycotina</taxon>
        <taxon>Tremellomycetes</taxon>
        <taxon>Filobasidiales</taxon>
        <taxon>Filobasidiaceae</taxon>
        <taxon>Naganishia</taxon>
    </lineage>
</organism>
<protein>
    <submittedName>
        <fullName evidence="1">Uncharacterized protein</fullName>
    </submittedName>
</protein>
<dbReference type="EMBL" id="JASBWT010000013">
    <property type="protein sequence ID" value="KAJ9099185.1"/>
    <property type="molecule type" value="Genomic_DNA"/>
</dbReference>
<keyword evidence="2" id="KW-1185">Reference proteome</keyword>
<name>A0ACC2VJC4_9TREE</name>
<reference evidence="1" key="1">
    <citation type="submission" date="2023-04" db="EMBL/GenBank/DDBJ databases">
        <title>Draft Genome sequencing of Naganishia species isolated from polar environments using Oxford Nanopore Technology.</title>
        <authorList>
            <person name="Leo P."/>
            <person name="Venkateswaran K."/>
        </authorList>
    </citation>
    <scope>NUCLEOTIDE SEQUENCE</scope>
    <source>
        <strain evidence="1">MNA-CCFEE 5423</strain>
    </source>
</reference>
<proteinExistence type="predicted"/>
<dbReference type="Proteomes" id="UP001227268">
    <property type="component" value="Unassembled WGS sequence"/>
</dbReference>
<sequence>MSSQKELEELFAYLDRLELQEKMDQQSTTTTEDQEPDSAHTRIPTLESTTLIPQPNLAEPFEKSLTTHELDVNAEESYNDFQLDGDATDNNAPAMEFAGRIQVSSTESKEIEIPKPAPTIITPPRRKTVQFNVITPLKTPQRRAPRLIFTPMKAIQPIAHPAGQDLLTLPIKPTLLGEATALDGADTRTSLSPHQIQRSLSENASLVSDDLVIDSDEATMPTSAIPNSPLAVEDILGEDDDSIASDGALSPTLHGARSLARAKKRVIYSSEDDSDGPGSTMLPQRLASSADSGAEEIEFLGEKTLQPDSQAEPIAGQSLLATKSTKRQAGRRAVARFIDDMASAAGRYEDEGSSDDDKDLDGFIVDDDYIEYEKDSAEEESDGSDFVLRYSPTTPRLTKTALKKTIFNVDLTETSDEEIPASPNLRIAPRPKARPRPTSAKSLETPMKNRSEKRAWNENKQKLAQSIMDDLDSLVFEGKLVKEWGVKAVWNNKLLTTAGRAHHKRVKLPDGNFGHDGRIELSEKVIDDEDKLKNTVAHEMCHRKLQQALATWIISGEMKNPHGAVFKSWGNKVMKARRDIEVTYEWECTTEGCDAIYRRHSKSIDIERKGCGKCRGKLRPLFKTRGAGAGSTPFQDFLKQNMKLAKTAMPKATHGEVMRALSERWKATGGAKSPAEIIQTGEDPLAVQRQHAEHWQGLALRMQELSIS</sequence>